<sequence length="280" mass="31471">MARPGTTEPDLVGELRKMQGRLDALERAPVPQTVFDQYPSVEWAAQGRPMVSGNRWTSCGVANVSGMKFDRVEVKYITDWILKGRSEAEIRLAAFRHDYASQFKECISTTDVVRLVGGTRVVGVGKWRWIHGIGFGWDYTDDDNAIYTIELQHRNPDDCLQKEDPSTQLFAPYKNSDKAAPSGFDQLFYNNGANQGVWIWSNLMKYANSKWSNDGTPADYAWNSIPGNWDGAYSVSNMHYCVGLSQERLPGASEKGYHWYVGGESKFVRAGDIAEPYLSV</sequence>
<dbReference type="Proteomes" id="UP000663175">
    <property type="component" value="Segment"/>
</dbReference>
<reference evidence="1" key="1">
    <citation type="submission" date="2020-07" db="EMBL/GenBank/DDBJ databases">
        <title>Complete genome sequence of Streptomyces phage Sycamore.</title>
        <authorList>
            <person name="Zhang X.-H."/>
            <person name="Rivera M."/>
            <person name="Marquez A."/>
            <person name="Clark J.D."/>
            <person name="Hernandez I."/>
            <person name="Liu M."/>
            <person name="Burrowes B.H."/>
        </authorList>
    </citation>
    <scope>NUCLEOTIDE SEQUENCE</scope>
</reference>
<proteinExistence type="predicted"/>
<evidence type="ECO:0000313" key="2">
    <source>
        <dbReference type="Proteomes" id="UP000663175"/>
    </source>
</evidence>
<gene>
    <name evidence="1" type="ORF">CPT_Sycamore_016</name>
</gene>
<dbReference type="EMBL" id="MT701593">
    <property type="protein sequence ID" value="QPB09556.1"/>
    <property type="molecule type" value="Genomic_DNA"/>
</dbReference>
<keyword evidence="2" id="KW-1185">Reference proteome</keyword>
<protein>
    <recommendedName>
        <fullName evidence="3">Minor tail protein</fullName>
    </recommendedName>
</protein>
<name>A0A873WJ97_9CAUD</name>
<organism evidence="1 2">
    <name type="scientific">Streptomyces phage Sycamore</name>
    <dbReference type="NCBI Taxonomy" id="2767589"/>
    <lineage>
        <taxon>Viruses</taxon>
        <taxon>Duplodnaviria</taxon>
        <taxon>Heunggongvirae</taxon>
        <taxon>Uroviricota</taxon>
        <taxon>Caudoviricetes</taxon>
        <taxon>Colingsworthviridae</taxon>
        <taxon>Sycamorevirus</taxon>
        <taxon>Sycamorevirus sycamore</taxon>
    </lineage>
</organism>
<evidence type="ECO:0000313" key="1">
    <source>
        <dbReference type="EMBL" id="QPB09556.1"/>
    </source>
</evidence>
<accession>A0A873WJ97</accession>
<evidence type="ECO:0008006" key="3">
    <source>
        <dbReference type="Google" id="ProtNLM"/>
    </source>
</evidence>